<feature type="transmembrane region" description="Helical" evidence="1">
    <location>
        <begin position="18"/>
        <end position="34"/>
    </location>
</feature>
<reference evidence="2 3" key="1">
    <citation type="submission" date="2014-12" db="EMBL/GenBank/DDBJ databases">
        <title>Draft genome sequences of 10 type strains of Lactococcus.</title>
        <authorList>
            <person name="Sun Z."/>
            <person name="Zhong Z."/>
            <person name="Liu W."/>
            <person name="Zhang W."/>
            <person name="Zhang H."/>
        </authorList>
    </citation>
    <scope>NUCLEOTIDE SEQUENCE [LARGE SCALE GENOMIC DNA]</scope>
    <source>
        <strain evidence="2 3">DSM 6634</strain>
    </source>
</reference>
<dbReference type="Proteomes" id="UP000218282">
    <property type="component" value="Unassembled WGS sequence"/>
</dbReference>
<accession>A0A2A5S2S4</accession>
<organism evidence="2 3">
    <name type="scientific">Pseudolactococcus piscium</name>
    <dbReference type="NCBI Taxonomy" id="1364"/>
    <lineage>
        <taxon>Bacteria</taxon>
        <taxon>Bacillati</taxon>
        <taxon>Bacillota</taxon>
        <taxon>Bacilli</taxon>
        <taxon>Lactobacillales</taxon>
        <taxon>Streptococcaceae</taxon>
        <taxon>Pseudolactococcus</taxon>
    </lineage>
</organism>
<keyword evidence="3" id="KW-1185">Reference proteome</keyword>
<dbReference type="AlphaFoldDB" id="A0A2A5S2S4"/>
<keyword evidence="1" id="KW-0812">Transmembrane</keyword>
<proteinExistence type="predicted"/>
<name>A0A2A5S2S4_9LACT</name>
<feature type="transmembrane region" description="Helical" evidence="1">
    <location>
        <begin position="40"/>
        <end position="59"/>
    </location>
</feature>
<evidence type="ECO:0000256" key="1">
    <source>
        <dbReference type="SAM" id="Phobius"/>
    </source>
</evidence>
<evidence type="ECO:0000313" key="3">
    <source>
        <dbReference type="Proteomes" id="UP000218282"/>
    </source>
</evidence>
<dbReference type="EMBL" id="JXJW01000005">
    <property type="protein sequence ID" value="PCS07774.1"/>
    <property type="molecule type" value="Genomic_DNA"/>
</dbReference>
<sequence>MADRIQRVSDKGESMQQWGWGVVSIALLIFVSTYQNNKGLVAFSIVLGILGIMMVRVSAKKERNSENHKDT</sequence>
<protein>
    <submittedName>
        <fullName evidence="2">Uncharacterized protein</fullName>
    </submittedName>
</protein>
<keyword evidence="1" id="KW-1133">Transmembrane helix</keyword>
<evidence type="ECO:0000313" key="2">
    <source>
        <dbReference type="EMBL" id="PCS07774.1"/>
    </source>
</evidence>
<keyword evidence="1" id="KW-0472">Membrane</keyword>
<comment type="caution">
    <text evidence="2">The sequence shown here is derived from an EMBL/GenBank/DDBJ whole genome shotgun (WGS) entry which is preliminary data.</text>
</comment>
<gene>
    <name evidence="2" type="ORF">RU86_GL001831</name>
</gene>